<proteinExistence type="predicted"/>
<gene>
    <name evidence="1" type="ORF">SCLCIDRAFT_25128</name>
</gene>
<organism evidence="1 2">
    <name type="scientific">Scleroderma citrinum Foug A</name>
    <dbReference type="NCBI Taxonomy" id="1036808"/>
    <lineage>
        <taxon>Eukaryota</taxon>
        <taxon>Fungi</taxon>
        <taxon>Dikarya</taxon>
        <taxon>Basidiomycota</taxon>
        <taxon>Agaricomycotina</taxon>
        <taxon>Agaricomycetes</taxon>
        <taxon>Agaricomycetidae</taxon>
        <taxon>Boletales</taxon>
        <taxon>Sclerodermatineae</taxon>
        <taxon>Sclerodermataceae</taxon>
        <taxon>Scleroderma</taxon>
    </lineage>
</organism>
<reference evidence="1 2" key="1">
    <citation type="submission" date="2014-04" db="EMBL/GenBank/DDBJ databases">
        <authorList>
            <consortium name="DOE Joint Genome Institute"/>
            <person name="Kuo A."/>
            <person name="Kohler A."/>
            <person name="Nagy L.G."/>
            <person name="Floudas D."/>
            <person name="Copeland A."/>
            <person name="Barry K.W."/>
            <person name="Cichocki N."/>
            <person name="Veneault-Fourrey C."/>
            <person name="LaButti K."/>
            <person name="Lindquist E.A."/>
            <person name="Lipzen A."/>
            <person name="Lundell T."/>
            <person name="Morin E."/>
            <person name="Murat C."/>
            <person name="Sun H."/>
            <person name="Tunlid A."/>
            <person name="Henrissat B."/>
            <person name="Grigoriev I.V."/>
            <person name="Hibbett D.S."/>
            <person name="Martin F."/>
            <person name="Nordberg H.P."/>
            <person name="Cantor M.N."/>
            <person name="Hua S.X."/>
        </authorList>
    </citation>
    <scope>NUCLEOTIDE SEQUENCE [LARGE SCALE GENOMIC DNA]</scope>
    <source>
        <strain evidence="1 2">Foug A</strain>
    </source>
</reference>
<evidence type="ECO:0000313" key="2">
    <source>
        <dbReference type="Proteomes" id="UP000053989"/>
    </source>
</evidence>
<dbReference type="AlphaFoldDB" id="A0A0C3E2A0"/>
<dbReference type="Proteomes" id="UP000053989">
    <property type="component" value="Unassembled WGS sequence"/>
</dbReference>
<evidence type="ECO:0000313" key="1">
    <source>
        <dbReference type="EMBL" id="KIM62191.1"/>
    </source>
</evidence>
<reference evidence="2" key="2">
    <citation type="submission" date="2015-01" db="EMBL/GenBank/DDBJ databases">
        <title>Evolutionary Origins and Diversification of the Mycorrhizal Mutualists.</title>
        <authorList>
            <consortium name="DOE Joint Genome Institute"/>
            <consortium name="Mycorrhizal Genomics Consortium"/>
            <person name="Kohler A."/>
            <person name="Kuo A."/>
            <person name="Nagy L.G."/>
            <person name="Floudas D."/>
            <person name="Copeland A."/>
            <person name="Barry K.W."/>
            <person name="Cichocki N."/>
            <person name="Veneault-Fourrey C."/>
            <person name="LaButti K."/>
            <person name="Lindquist E.A."/>
            <person name="Lipzen A."/>
            <person name="Lundell T."/>
            <person name="Morin E."/>
            <person name="Murat C."/>
            <person name="Riley R."/>
            <person name="Ohm R."/>
            <person name="Sun H."/>
            <person name="Tunlid A."/>
            <person name="Henrissat B."/>
            <person name="Grigoriev I.V."/>
            <person name="Hibbett D.S."/>
            <person name="Martin F."/>
        </authorList>
    </citation>
    <scope>NUCLEOTIDE SEQUENCE [LARGE SCALE GENOMIC DNA]</scope>
    <source>
        <strain evidence="2">Foug A</strain>
    </source>
</reference>
<keyword evidence="2" id="KW-1185">Reference proteome</keyword>
<dbReference type="InParanoid" id="A0A0C3E2A0"/>
<dbReference type="OrthoDB" id="2686352at2759"/>
<sequence length="233" mass="26340">MLPSSAKPSLQEELYPQIVSFLSQSTRFIIKLAPLHFCYLPVLNFSFALTNRYSISSPLYSQLHPQIGFLDLPVLSQMTSLDHSNRLATPPLPHFSELEATQYYWGLPSNPRLIARTGGPWDPPSGPEAYPRAKELRGLRKHELFDVWEDHLALKVHNILNQNQVNWSSVDIVRIAYVDEPDANLILWIGVSSTPTRLSYDVGIKVAAQCKRLLLGYGIQDVDVELRESNFVG</sequence>
<dbReference type="STRING" id="1036808.A0A0C3E2A0"/>
<accession>A0A0C3E2A0</accession>
<dbReference type="HOGENOM" id="CLU_1190486_0_0_1"/>
<dbReference type="EMBL" id="KN822044">
    <property type="protein sequence ID" value="KIM62191.1"/>
    <property type="molecule type" value="Genomic_DNA"/>
</dbReference>
<name>A0A0C3E2A0_9AGAM</name>
<protein>
    <submittedName>
        <fullName evidence="1">Uncharacterized protein</fullName>
    </submittedName>
</protein>